<dbReference type="SMART" id="SM00228">
    <property type="entry name" value="PDZ"/>
    <property type="match status" value="1"/>
</dbReference>
<dbReference type="InterPro" id="IPR001940">
    <property type="entry name" value="Peptidase_S1C"/>
</dbReference>
<evidence type="ECO:0000256" key="4">
    <source>
        <dbReference type="ARBA" id="ARBA00022825"/>
    </source>
</evidence>
<dbReference type="Gene3D" id="2.40.10.10">
    <property type="entry name" value="Trypsin-like serine proteases"/>
    <property type="match status" value="2"/>
</dbReference>
<dbReference type="EMBL" id="CP036275">
    <property type="protein sequence ID" value="QDU38402.1"/>
    <property type="molecule type" value="Genomic_DNA"/>
</dbReference>
<protein>
    <submittedName>
        <fullName evidence="7">Serine protease HtrA</fullName>
    </submittedName>
</protein>
<feature type="transmembrane region" description="Helical" evidence="5">
    <location>
        <begin position="21"/>
        <end position="40"/>
    </location>
</feature>
<keyword evidence="8" id="KW-1185">Reference proteome</keyword>
<comment type="similarity">
    <text evidence="1">Belongs to the peptidase S1C family.</text>
</comment>
<evidence type="ECO:0000313" key="8">
    <source>
        <dbReference type="Proteomes" id="UP000320496"/>
    </source>
</evidence>
<dbReference type="InterPro" id="IPR051201">
    <property type="entry name" value="Chloro_Bact_Ser_Proteases"/>
</dbReference>
<accession>A0A517Z7D9</accession>
<organism evidence="7 8">
    <name type="scientific">Maioricimonas rarisocia</name>
    <dbReference type="NCBI Taxonomy" id="2528026"/>
    <lineage>
        <taxon>Bacteria</taxon>
        <taxon>Pseudomonadati</taxon>
        <taxon>Planctomycetota</taxon>
        <taxon>Planctomycetia</taxon>
        <taxon>Planctomycetales</taxon>
        <taxon>Planctomycetaceae</taxon>
        <taxon>Maioricimonas</taxon>
    </lineage>
</organism>
<dbReference type="Gene3D" id="2.30.42.10">
    <property type="match status" value="1"/>
</dbReference>
<dbReference type="Pfam" id="PF13180">
    <property type="entry name" value="PDZ_2"/>
    <property type="match status" value="1"/>
</dbReference>
<evidence type="ECO:0000259" key="6">
    <source>
        <dbReference type="SMART" id="SM00228"/>
    </source>
</evidence>
<keyword evidence="5" id="KW-1133">Transmembrane helix</keyword>
<evidence type="ECO:0000256" key="5">
    <source>
        <dbReference type="SAM" id="Phobius"/>
    </source>
</evidence>
<dbReference type="RefSeq" id="WP_145369688.1">
    <property type="nucleotide sequence ID" value="NZ_CP036275.1"/>
</dbReference>
<name>A0A517Z7D9_9PLAN</name>
<dbReference type="InterPro" id="IPR043504">
    <property type="entry name" value="Peptidase_S1_PA_chymotrypsin"/>
</dbReference>
<reference evidence="7 8" key="1">
    <citation type="submission" date="2019-02" db="EMBL/GenBank/DDBJ databases">
        <title>Deep-cultivation of Planctomycetes and their phenomic and genomic characterization uncovers novel biology.</title>
        <authorList>
            <person name="Wiegand S."/>
            <person name="Jogler M."/>
            <person name="Boedeker C."/>
            <person name="Pinto D."/>
            <person name="Vollmers J."/>
            <person name="Rivas-Marin E."/>
            <person name="Kohn T."/>
            <person name="Peeters S.H."/>
            <person name="Heuer A."/>
            <person name="Rast P."/>
            <person name="Oberbeckmann S."/>
            <person name="Bunk B."/>
            <person name="Jeske O."/>
            <person name="Meyerdierks A."/>
            <person name="Storesund J.E."/>
            <person name="Kallscheuer N."/>
            <person name="Luecker S."/>
            <person name="Lage O.M."/>
            <person name="Pohl T."/>
            <person name="Merkel B.J."/>
            <person name="Hornburger P."/>
            <person name="Mueller R.-W."/>
            <person name="Bruemmer F."/>
            <person name="Labrenz M."/>
            <person name="Spormann A.M."/>
            <person name="Op den Camp H."/>
            <person name="Overmann J."/>
            <person name="Amann R."/>
            <person name="Jetten M.S.M."/>
            <person name="Mascher T."/>
            <person name="Medema M.H."/>
            <person name="Devos D.P."/>
            <person name="Kaster A.-K."/>
            <person name="Ovreas L."/>
            <person name="Rohde M."/>
            <person name="Galperin M.Y."/>
            <person name="Jogler C."/>
        </authorList>
    </citation>
    <scope>NUCLEOTIDE SEQUENCE [LARGE SCALE GENOMIC DNA]</scope>
    <source>
        <strain evidence="7 8">Mal4</strain>
    </source>
</reference>
<keyword evidence="5" id="KW-0472">Membrane</keyword>
<dbReference type="FunFam" id="2.40.10.10:FF:000001">
    <property type="entry name" value="Periplasmic serine protease DegS"/>
    <property type="match status" value="1"/>
</dbReference>
<dbReference type="KEGG" id="mri:Mal4_27290"/>
<feature type="domain" description="PDZ" evidence="6">
    <location>
        <begin position="283"/>
        <end position="380"/>
    </location>
</feature>
<evidence type="ECO:0000256" key="1">
    <source>
        <dbReference type="ARBA" id="ARBA00010541"/>
    </source>
</evidence>
<keyword evidence="2 7" id="KW-0645">Protease</keyword>
<sequence length="397" mass="41772">MSESPTGSPPERPNARGGQRVNGWLVVALLLVVAALLLRYRLPILSDLRDPDAKPRAVTPRGELADVEKTQIEIFREASVSVVHITTAALARTSDFGVARVPQGTGTGFVWSEDGYIVTNFHVVSGAQSAVVTLADNSTYTASLVGLEPSKDLAVLKINAERGALRAIPVGQSSELQVGQNVYAIGSPFGLQQTLTTGVISGLGREIRSLNNAVIRDVIQTDAAINPGNSGGPLLDSAGRLIGVNTAIYSNSGSSAGIGFAIPVDTVNRIIPDLIRYGRVERPALGVEIVPDSVLEDMRRNGIAGLDSEGVLIQTVLPGSAAEQAGLQGTRFDTEERRYVLGDLIVAFDEAPVTKAADLFDALDNAAVGETVTLTVIRAGESIEVELTLQPLPTLNP</sequence>
<dbReference type="SUPFAM" id="SSF50494">
    <property type="entry name" value="Trypsin-like serine proteases"/>
    <property type="match status" value="1"/>
</dbReference>
<dbReference type="InterPro" id="IPR001478">
    <property type="entry name" value="PDZ"/>
</dbReference>
<keyword evidence="3" id="KW-0378">Hydrolase</keyword>
<dbReference type="Proteomes" id="UP000320496">
    <property type="component" value="Chromosome"/>
</dbReference>
<dbReference type="OrthoDB" id="248175at2"/>
<dbReference type="SUPFAM" id="SSF50156">
    <property type="entry name" value="PDZ domain-like"/>
    <property type="match status" value="1"/>
</dbReference>
<dbReference type="GO" id="GO:0004252">
    <property type="term" value="F:serine-type endopeptidase activity"/>
    <property type="evidence" value="ECO:0007669"/>
    <property type="project" value="InterPro"/>
</dbReference>
<gene>
    <name evidence="7" type="primary">htrA_3</name>
    <name evidence="7" type="ORF">Mal4_27290</name>
</gene>
<evidence type="ECO:0000256" key="3">
    <source>
        <dbReference type="ARBA" id="ARBA00022801"/>
    </source>
</evidence>
<evidence type="ECO:0000256" key="2">
    <source>
        <dbReference type="ARBA" id="ARBA00022670"/>
    </source>
</evidence>
<dbReference type="AlphaFoldDB" id="A0A517Z7D9"/>
<proteinExistence type="inferred from homology"/>
<dbReference type="InterPro" id="IPR036034">
    <property type="entry name" value="PDZ_sf"/>
</dbReference>
<dbReference type="Pfam" id="PF13365">
    <property type="entry name" value="Trypsin_2"/>
    <property type="match status" value="1"/>
</dbReference>
<dbReference type="PRINTS" id="PR00834">
    <property type="entry name" value="PROTEASES2C"/>
</dbReference>
<keyword evidence="5" id="KW-0812">Transmembrane</keyword>
<dbReference type="GO" id="GO:0006508">
    <property type="term" value="P:proteolysis"/>
    <property type="evidence" value="ECO:0007669"/>
    <property type="project" value="UniProtKB-KW"/>
</dbReference>
<dbReference type="PANTHER" id="PTHR43343">
    <property type="entry name" value="PEPTIDASE S12"/>
    <property type="match status" value="1"/>
</dbReference>
<dbReference type="InterPro" id="IPR009003">
    <property type="entry name" value="Peptidase_S1_PA"/>
</dbReference>
<evidence type="ECO:0000313" key="7">
    <source>
        <dbReference type="EMBL" id="QDU38402.1"/>
    </source>
</evidence>
<keyword evidence="4" id="KW-0720">Serine protease</keyword>
<dbReference type="PANTHER" id="PTHR43343:SF3">
    <property type="entry name" value="PROTEASE DO-LIKE 8, CHLOROPLASTIC"/>
    <property type="match status" value="1"/>
</dbReference>